<sequence length="408" mass="44888">MTTTLPFLTSPPEPPQDNPAHKQKLRSACDSCHQCKVKCSGGSPCFRCASKDLSCRYGYQNRAGKPKGSKNRKTLERAHQMRMQWLTEQLLGTNSEPDEMALDLTDPSSLLPSPALSVNRWKPAHTPRSSSGSTPLNPVLKPVTRDSIDETVPSPEDLDAWTMELGSIMDTTHRNQSVSMEGFTTPLSFTNGVGYLGQPSDPTTPLTFDLPSPLPNISETGTACACVQRQANNVTTLHQLTSHESLNRFDLAMKSVTATLDACDNFNTCLECEKSFSAILLTLSAMEMIFKLFEQLVIGNQGLLPPEDQRLSFCSLGDYKVSQEEGHAIQNVLLKMTLSKAKQTLDSLHSLIDGPTDPLDELERYEPPADQGTKHTLGGLSTIDRNYIMQCITRKKTALDALMRTVIV</sequence>
<dbReference type="Proteomes" id="UP001177260">
    <property type="component" value="Unassembled WGS sequence"/>
</dbReference>
<accession>A0ACC3AQM9</accession>
<name>A0ACC3AQM9_9EURO</name>
<proteinExistence type="predicted"/>
<evidence type="ECO:0000313" key="1">
    <source>
        <dbReference type="EMBL" id="KAK1140020.1"/>
    </source>
</evidence>
<organism evidence="1 2">
    <name type="scientific">Aspergillus melleus</name>
    <dbReference type="NCBI Taxonomy" id="138277"/>
    <lineage>
        <taxon>Eukaryota</taxon>
        <taxon>Fungi</taxon>
        <taxon>Dikarya</taxon>
        <taxon>Ascomycota</taxon>
        <taxon>Pezizomycotina</taxon>
        <taxon>Eurotiomycetes</taxon>
        <taxon>Eurotiomycetidae</taxon>
        <taxon>Eurotiales</taxon>
        <taxon>Aspergillaceae</taxon>
        <taxon>Aspergillus</taxon>
        <taxon>Aspergillus subgen. Circumdati</taxon>
    </lineage>
</organism>
<protein>
    <submittedName>
        <fullName evidence="1">Uncharacterized protein</fullName>
    </submittedName>
</protein>
<keyword evidence="2" id="KW-1185">Reference proteome</keyword>
<evidence type="ECO:0000313" key="2">
    <source>
        <dbReference type="Proteomes" id="UP001177260"/>
    </source>
</evidence>
<dbReference type="EMBL" id="JAOPJF010000092">
    <property type="protein sequence ID" value="KAK1140020.1"/>
    <property type="molecule type" value="Genomic_DNA"/>
</dbReference>
<reference evidence="1 2" key="1">
    <citation type="journal article" date="2023" name="ACS Omega">
        <title>Identification of the Neoaspergillic Acid Biosynthesis Gene Cluster by Establishing an In Vitro CRISPR-Ribonucleoprotein Genetic System in Aspergillus melleus.</title>
        <authorList>
            <person name="Yuan B."/>
            <person name="Grau M.F."/>
            <person name="Murata R.M."/>
            <person name="Torok T."/>
            <person name="Venkateswaran K."/>
            <person name="Stajich J.E."/>
            <person name="Wang C.C.C."/>
        </authorList>
    </citation>
    <scope>NUCLEOTIDE SEQUENCE [LARGE SCALE GENOMIC DNA]</scope>
    <source>
        <strain evidence="1 2">IMV 1140</strain>
    </source>
</reference>
<gene>
    <name evidence="1" type="ORF">N8T08_010929</name>
</gene>
<comment type="caution">
    <text evidence="1">The sequence shown here is derived from an EMBL/GenBank/DDBJ whole genome shotgun (WGS) entry which is preliminary data.</text>
</comment>